<dbReference type="InterPro" id="IPR003593">
    <property type="entry name" value="AAA+_ATPase"/>
</dbReference>
<dbReference type="InterPro" id="IPR003439">
    <property type="entry name" value="ABC_transporter-like_ATP-bd"/>
</dbReference>
<sequence length="328" mass="37286">MSNIIEVNNLSKQFKIRTNKNLITGMFDPKYQLVEAVKDVSFEVREGESLAFLGPNGAGKTTTTKMLTGLIYPTAGNIKVFEYTPFDRKKDFLMQIGLVMGNKTGLSWDLTGAQSFDFIKKIYHIEDSKYKATLSNLCELLDVNKHLNKQIRKLSLGERMKMELIGAILHSPKVLFLDEPTIGLDITSKKNIRTFLREIQRNSNITLILTSHDMDDVEKVCDRVLVINKGAKAYDDDIQKLVDQYNKKKFIKVYFESLPDNLNAYSYAEIEKTELDVVTFAVEKSLVSRLISEVVNKNSVLDIDIISVPLEEIIEDIFKRSPNVSSLV</sequence>
<gene>
    <name evidence="5" type="ORF">KDA10_01830</name>
</gene>
<evidence type="ECO:0000256" key="1">
    <source>
        <dbReference type="ARBA" id="ARBA00022448"/>
    </source>
</evidence>
<evidence type="ECO:0000313" key="5">
    <source>
        <dbReference type="EMBL" id="MCA9302092.1"/>
    </source>
</evidence>
<comment type="caution">
    <text evidence="5">The sequence shown here is derived from an EMBL/GenBank/DDBJ whole genome shotgun (WGS) entry which is preliminary data.</text>
</comment>
<dbReference type="PROSITE" id="PS50893">
    <property type="entry name" value="ABC_TRANSPORTER_2"/>
    <property type="match status" value="1"/>
</dbReference>
<keyword evidence="1" id="KW-0813">Transport</keyword>
<dbReference type="PROSITE" id="PS00211">
    <property type="entry name" value="ABC_TRANSPORTER_1"/>
    <property type="match status" value="1"/>
</dbReference>
<evidence type="ECO:0000313" key="6">
    <source>
        <dbReference type="Proteomes" id="UP000714817"/>
    </source>
</evidence>
<dbReference type="EMBL" id="JAGQNY010000006">
    <property type="protein sequence ID" value="MCA9302092.1"/>
    <property type="molecule type" value="Genomic_DNA"/>
</dbReference>
<evidence type="ECO:0000256" key="2">
    <source>
        <dbReference type="ARBA" id="ARBA00022741"/>
    </source>
</evidence>
<dbReference type="PANTHER" id="PTHR42711">
    <property type="entry name" value="ABC TRANSPORTER ATP-BINDING PROTEIN"/>
    <property type="match status" value="1"/>
</dbReference>
<dbReference type="AlphaFoldDB" id="A0A955DZW7"/>
<dbReference type="Gene3D" id="3.40.50.300">
    <property type="entry name" value="P-loop containing nucleotide triphosphate hydrolases"/>
    <property type="match status" value="1"/>
</dbReference>
<proteinExistence type="predicted"/>
<reference evidence="5" key="2">
    <citation type="journal article" date="2021" name="Microbiome">
        <title>Successional dynamics and alternative stable states in a saline activated sludge microbial community over 9 years.</title>
        <authorList>
            <person name="Wang Y."/>
            <person name="Ye J."/>
            <person name="Ju F."/>
            <person name="Liu L."/>
            <person name="Boyd J.A."/>
            <person name="Deng Y."/>
            <person name="Parks D.H."/>
            <person name="Jiang X."/>
            <person name="Yin X."/>
            <person name="Woodcroft B.J."/>
            <person name="Tyson G.W."/>
            <person name="Hugenholtz P."/>
            <person name="Polz M.F."/>
            <person name="Zhang T."/>
        </authorList>
    </citation>
    <scope>NUCLEOTIDE SEQUENCE</scope>
    <source>
        <strain evidence="5">HKST-UBA80</strain>
    </source>
</reference>
<dbReference type="PANTHER" id="PTHR42711:SF4">
    <property type="entry name" value="ABC TRANSPORTER RELATED"/>
    <property type="match status" value="1"/>
</dbReference>
<dbReference type="Pfam" id="PF00005">
    <property type="entry name" value="ABC_tran"/>
    <property type="match status" value="1"/>
</dbReference>
<dbReference type="InterPro" id="IPR027417">
    <property type="entry name" value="P-loop_NTPase"/>
</dbReference>
<accession>A0A955DZW7</accession>
<dbReference type="Proteomes" id="UP000714817">
    <property type="component" value="Unassembled WGS sequence"/>
</dbReference>
<dbReference type="InterPro" id="IPR017871">
    <property type="entry name" value="ABC_transporter-like_CS"/>
</dbReference>
<feature type="domain" description="ABC transporter" evidence="4">
    <location>
        <begin position="5"/>
        <end position="254"/>
    </location>
</feature>
<dbReference type="SUPFAM" id="SSF52540">
    <property type="entry name" value="P-loop containing nucleoside triphosphate hydrolases"/>
    <property type="match status" value="1"/>
</dbReference>
<dbReference type="SMART" id="SM00382">
    <property type="entry name" value="AAA"/>
    <property type="match status" value="1"/>
</dbReference>
<name>A0A955DZW7_UNCKA</name>
<dbReference type="InterPro" id="IPR050763">
    <property type="entry name" value="ABC_transporter_ATP-binding"/>
</dbReference>
<dbReference type="GO" id="GO:0005524">
    <property type="term" value="F:ATP binding"/>
    <property type="evidence" value="ECO:0007669"/>
    <property type="project" value="UniProtKB-KW"/>
</dbReference>
<evidence type="ECO:0000259" key="4">
    <source>
        <dbReference type="PROSITE" id="PS50893"/>
    </source>
</evidence>
<dbReference type="GO" id="GO:0016887">
    <property type="term" value="F:ATP hydrolysis activity"/>
    <property type="evidence" value="ECO:0007669"/>
    <property type="project" value="InterPro"/>
</dbReference>
<keyword evidence="2" id="KW-0547">Nucleotide-binding</keyword>
<organism evidence="5 6">
    <name type="scientific">candidate division WWE3 bacterium</name>
    <dbReference type="NCBI Taxonomy" id="2053526"/>
    <lineage>
        <taxon>Bacteria</taxon>
        <taxon>Katanobacteria</taxon>
    </lineage>
</organism>
<keyword evidence="3 5" id="KW-0067">ATP-binding</keyword>
<reference evidence="5" key="1">
    <citation type="submission" date="2020-04" db="EMBL/GenBank/DDBJ databases">
        <authorList>
            <person name="Zhang T."/>
        </authorList>
    </citation>
    <scope>NUCLEOTIDE SEQUENCE</scope>
    <source>
        <strain evidence="5">HKST-UBA80</strain>
    </source>
</reference>
<evidence type="ECO:0000256" key="3">
    <source>
        <dbReference type="ARBA" id="ARBA00022840"/>
    </source>
</evidence>
<protein>
    <submittedName>
        <fullName evidence="5">ATP-binding cassette domain-containing protein</fullName>
    </submittedName>
</protein>